<dbReference type="PANTHER" id="PTHR42923:SF3">
    <property type="entry name" value="PROTOPORPHYRINOGEN OXIDASE"/>
    <property type="match status" value="1"/>
</dbReference>
<evidence type="ECO:0000259" key="13">
    <source>
        <dbReference type="Pfam" id="PF01593"/>
    </source>
</evidence>
<comment type="subcellular location">
    <subcellularLocation>
        <location evidence="12">Cytoplasm</location>
    </subcellularLocation>
</comment>
<reference evidence="14 15" key="1">
    <citation type="journal article" date="2014" name="Genome Announc.">
        <title>Draft Genome Sequence of Kocuria palustris PEL.</title>
        <authorList>
            <person name="Sharma G."/>
            <person name="Khatri I."/>
            <person name="Subramanian S."/>
        </authorList>
    </citation>
    <scope>NUCLEOTIDE SEQUENCE [LARGE SCALE GENOMIC DNA]</scope>
    <source>
        <strain evidence="14 15">PEL</strain>
    </source>
</reference>
<dbReference type="GO" id="GO:0006783">
    <property type="term" value="P:heme biosynthetic process"/>
    <property type="evidence" value="ECO:0007669"/>
    <property type="project" value="UniProtKB-UniRule"/>
</dbReference>
<dbReference type="UniPathway" id="UPA00252"/>
<dbReference type="RefSeq" id="WP_006215789.1">
    <property type="nucleotide sequence ID" value="NZ_ANHZ02000033.1"/>
</dbReference>
<dbReference type="EMBL" id="ANHZ02000033">
    <property type="protein sequence ID" value="EME35527.1"/>
    <property type="molecule type" value="Genomic_DNA"/>
</dbReference>
<dbReference type="GeneID" id="93316886"/>
<evidence type="ECO:0000256" key="7">
    <source>
        <dbReference type="ARBA" id="ARBA00019046"/>
    </source>
</evidence>
<dbReference type="InterPro" id="IPR050464">
    <property type="entry name" value="Zeta_carotene_desat/Oxidored"/>
</dbReference>
<dbReference type="AlphaFoldDB" id="M2WAP0"/>
<protein>
    <recommendedName>
        <fullName evidence="7 12">Coproporphyrinogen III oxidase</fullName>
        <ecNumber evidence="6 12">1.3.3.15</ecNumber>
    </recommendedName>
</protein>
<evidence type="ECO:0000313" key="15">
    <source>
        <dbReference type="Proteomes" id="UP000009877"/>
    </source>
</evidence>
<evidence type="ECO:0000256" key="12">
    <source>
        <dbReference type="RuleBase" id="RU364052"/>
    </source>
</evidence>
<sequence length="505" mass="53278">MEQTVSGLSGQQRARGPLRSALVVGGGIAGLCAARDLAAAGLRVTLVEARPQFGGSVGSHLVENLVLDSGADSFATRSEAVAELARELGLGDRIISPEPLGSWTALPDGPRPSQRTGILGIPGDLSEPGLAETLGRFGLWRARADLKRPARVGAQARTLGELVRQRMGTAVLERMVAPFTMGVHSAHPDALDLDTVSPGMRQALREHGSLSGAAASLRRAAPPGGNVAGLRGGMNTLAEALVEDLKQREVKLVLGYDVLAVDRDPRRPGWMVLQRQPEFGDKSAIARGELLVLASDGPTAVRLLGAQSREISEFQPKLGPQIALATLVVDKPELDAAPRGTGILVSEGVPHVRAKALTHVSAKWGWVRESLPDGRHVLRLSYGRVDSSGRTASPELQLKDDQLLTLAMRDASHLLGVELPHSCLVDGDVVRWEQAMARPSAGHAEKVAAFRQAVAQMQDVAAVGSWLSGTGLVAVVADTRREISRVLQEHGVTEPPPAEAAAHGV</sequence>
<evidence type="ECO:0000256" key="5">
    <source>
        <dbReference type="ARBA" id="ARBA00008310"/>
    </source>
</evidence>
<dbReference type="Pfam" id="PF01593">
    <property type="entry name" value="Amino_oxidase"/>
    <property type="match status" value="1"/>
</dbReference>
<evidence type="ECO:0000256" key="1">
    <source>
        <dbReference type="ARBA" id="ARBA00001755"/>
    </source>
</evidence>
<dbReference type="Gene3D" id="3.50.50.60">
    <property type="entry name" value="FAD/NAD(P)-binding domain"/>
    <property type="match status" value="1"/>
</dbReference>
<dbReference type="GO" id="GO:0004729">
    <property type="term" value="F:oxygen-dependent protoporphyrinogen oxidase activity"/>
    <property type="evidence" value="ECO:0007669"/>
    <property type="project" value="UniProtKB-UniRule"/>
</dbReference>
<keyword evidence="12" id="KW-0963">Cytoplasm</keyword>
<evidence type="ECO:0000256" key="9">
    <source>
        <dbReference type="ARBA" id="ARBA00022827"/>
    </source>
</evidence>
<comment type="catalytic activity">
    <reaction evidence="1">
        <text>coproporphyrinogen III + 3 O2 = coproporphyrin III + 3 H2O2</text>
        <dbReference type="Rhea" id="RHEA:43436"/>
        <dbReference type="ChEBI" id="CHEBI:15379"/>
        <dbReference type="ChEBI" id="CHEBI:16240"/>
        <dbReference type="ChEBI" id="CHEBI:57309"/>
        <dbReference type="ChEBI" id="CHEBI:131725"/>
        <dbReference type="EC" id="1.3.3.15"/>
    </reaction>
    <physiologicalReaction direction="left-to-right" evidence="1">
        <dbReference type="Rhea" id="RHEA:43437"/>
    </physiologicalReaction>
</comment>
<dbReference type="NCBIfam" id="TIGR00562">
    <property type="entry name" value="proto_IX_ox"/>
    <property type="match status" value="1"/>
</dbReference>
<dbReference type="EC" id="1.3.3.15" evidence="6 12"/>
<comment type="pathway">
    <text evidence="4 12">Porphyrin-containing compound metabolism; protoheme biosynthesis.</text>
</comment>
<organism evidence="14 15">
    <name type="scientific">Kocuria palustris PEL</name>
    <dbReference type="NCBI Taxonomy" id="1236550"/>
    <lineage>
        <taxon>Bacteria</taxon>
        <taxon>Bacillati</taxon>
        <taxon>Actinomycetota</taxon>
        <taxon>Actinomycetes</taxon>
        <taxon>Micrococcales</taxon>
        <taxon>Micrococcaceae</taxon>
        <taxon>Kocuria</taxon>
    </lineage>
</organism>
<name>M2WAP0_9MICC</name>
<evidence type="ECO:0000256" key="6">
    <source>
        <dbReference type="ARBA" id="ARBA00012402"/>
    </source>
</evidence>
<evidence type="ECO:0000256" key="4">
    <source>
        <dbReference type="ARBA" id="ARBA00004744"/>
    </source>
</evidence>
<dbReference type="InterPro" id="IPR002937">
    <property type="entry name" value="Amino_oxidase"/>
</dbReference>
<dbReference type="Gene3D" id="1.10.3110.10">
    <property type="entry name" value="protoporphyrinogen ix oxidase, domain 3"/>
    <property type="match status" value="1"/>
</dbReference>
<comment type="caution">
    <text evidence="14">The sequence shown here is derived from an EMBL/GenBank/DDBJ whole genome shotgun (WGS) entry which is preliminary data.</text>
</comment>
<gene>
    <name evidence="14" type="ORF">C884_01691</name>
</gene>
<comment type="function">
    <text evidence="3 12">Involved in coproporphyrin-dependent heme b biosynthesis. Catalyzes the oxidation of coproporphyrinogen III to coproporphyrin III.</text>
</comment>
<dbReference type="SUPFAM" id="SSF51905">
    <property type="entry name" value="FAD/NAD(P)-binding domain"/>
    <property type="match status" value="1"/>
</dbReference>
<keyword evidence="15" id="KW-1185">Reference proteome</keyword>
<comment type="similarity">
    <text evidence="5 12">Belongs to the protoporphyrinogen/coproporphyrinogen oxidase family. Coproporphyrinogen III oxidase subfamily.</text>
</comment>
<evidence type="ECO:0000256" key="11">
    <source>
        <dbReference type="ARBA" id="ARBA00023133"/>
    </source>
</evidence>
<proteinExistence type="inferred from homology"/>
<evidence type="ECO:0000313" key="14">
    <source>
        <dbReference type="EMBL" id="EME35527.1"/>
    </source>
</evidence>
<dbReference type="InterPro" id="IPR036188">
    <property type="entry name" value="FAD/NAD-bd_sf"/>
</dbReference>
<accession>M2WAP0</accession>
<keyword evidence="11 12" id="KW-0350">Heme biosynthesis</keyword>
<keyword evidence="8 12" id="KW-0285">Flavoprotein</keyword>
<comment type="cofactor">
    <cofactor evidence="2 12">
        <name>FAD</name>
        <dbReference type="ChEBI" id="CHEBI:57692"/>
    </cofactor>
</comment>
<dbReference type="SUPFAM" id="SSF54373">
    <property type="entry name" value="FAD-linked reductases, C-terminal domain"/>
    <property type="match status" value="1"/>
</dbReference>
<evidence type="ECO:0000256" key="3">
    <source>
        <dbReference type="ARBA" id="ARBA00002185"/>
    </source>
</evidence>
<keyword evidence="10 12" id="KW-0560">Oxidoreductase</keyword>
<dbReference type="GO" id="GO:0005737">
    <property type="term" value="C:cytoplasm"/>
    <property type="evidence" value="ECO:0007669"/>
    <property type="project" value="UniProtKB-SubCell"/>
</dbReference>
<dbReference type="Gene3D" id="3.90.660.20">
    <property type="entry name" value="Protoporphyrinogen oxidase, mitochondrial, domain 2"/>
    <property type="match status" value="1"/>
</dbReference>
<dbReference type="Proteomes" id="UP000009877">
    <property type="component" value="Unassembled WGS sequence"/>
</dbReference>
<dbReference type="InterPro" id="IPR004572">
    <property type="entry name" value="Protoporphyrinogen_oxidase"/>
</dbReference>
<feature type="domain" description="Amine oxidase" evidence="13">
    <location>
        <begin position="28"/>
        <end position="437"/>
    </location>
</feature>
<dbReference type="STRING" id="71999.KPaMU14_03545"/>
<evidence type="ECO:0000256" key="2">
    <source>
        <dbReference type="ARBA" id="ARBA00001974"/>
    </source>
</evidence>
<keyword evidence="9 12" id="KW-0274">FAD</keyword>
<dbReference type="PANTHER" id="PTHR42923">
    <property type="entry name" value="PROTOPORPHYRINOGEN OXIDASE"/>
    <property type="match status" value="1"/>
</dbReference>
<evidence type="ECO:0000256" key="8">
    <source>
        <dbReference type="ARBA" id="ARBA00022630"/>
    </source>
</evidence>
<evidence type="ECO:0000256" key="10">
    <source>
        <dbReference type="ARBA" id="ARBA00023002"/>
    </source>
</evidence>